<dbReference type="eggNOG" id="COG0603">
    <property type="taxonomic scope" value="Bacteria"/>
</dbReference>
<dbReference type="GO" id="GO:0005524">
    <property type="term" value="F:ATP binding"/>
    <property type="evidence" value="ECO:0007669"/>
    <property type="project" value="UniProtKB-UniRule"/>
</dbReference>
<dbReference type="GO" id="GO:0016879">
    <property type="term" value="F:ligase activity, forming carbon-nitrogen bonds"/>
    <property type="evidence" value="ECO:0007669"/>
    <property type="project" value="UniProtKB-UniRule"/>
</dbReference>
<dbReference type="InterPro" id="IPR014729">
    <property type="entry name" value="Rossmann-like_a/b/a_fold"/>
</dbReference>
<keyword evidence="3 11" id="KW-0479">Metal-binding</keyword>
<dbReference type="InterPro" id="IPR018317">
    <property type="entry name" value="QueC"/>
</dbReference>
<evidence type="ECO:0000256" key="4">
    <source>
        <dbReference type="ARBA" id="ARBA00022741"/>
    </source>
</evidence>
<dbReference type="RefSeq" id="WP_013446319.1">
    <property type="nucleotide sequence ID" value="NC_014734.1"/>
</dbReference>
<evidence type="ECO:0000256" key="11">
    <source>
        <dbReference type="HAMAP-Rule" id="MF_01633"/>
    </source>
</evidence>
<dbReference type="NCBIfam" id="TIGR00364">
    <property type="entry name" value="7-cyano-7-deazaguanine synthase QueC"/>
    <property type="match status" value="1"/>
</dbReference>
<organism evidence="12 13">
    <name type="scientific">Paludibacter propionicigenes (strain DSM 17365 / JCM 13257 / WB4)</name>
    <dbReference type="NCBI Taxonomy" id="694427"/>
    <lineage>
        <taxon>Bacteria</taxon>
        <taxon>Pseudomonadati</taxon>
        <taxon>Bacteroidota</taxon>
        <taxon>Bacteroidia</taxon>
        <taxon>Bacteroidales</taxon>
        <taxon>Paludibacteraceae</taxon>
        <taxon>Paludibacter</taxon>
    </lineage>
</organism>
<dbReference type="SUPFAM" id="SSF52402">
    <property type="entry name" value="Adenine nucleotide alpha hydrolases-like"/>
    <property type="match status" value="1"/>
</dbReference>
<proteinExistence type="inferred from homology"/>
<evidence type="ECO:0000313" key="12">
    <source>
        <dbReference type="EMBL" id="ADQ80950.1"/>
    </source>
</evidence>
<dbReference type="CDD" id="cd01995">
    <property type="entry name" value="QueC-like"/>
    <property type="match status" value="1"/>
</dbReference>
<dbReference type="HOGENOM" id="CLU_081854_1_0_10"/>
<dbReference type="PIRSF" id="PIRSF006293">
    <property type="entry name" value="ExsB"/>
    <property type="match status" value="1"/>
</dbReference>
<comment type="similarity">
    <text evidence="8 11">Belongs to the QueC family.</text>
</comment>
<dbReference type="Gene3D" id="3.40.50.620">
    <property type="entry name" value="HUPs"/>
    <property type="match status" value="1"/>
</dbReference>
<keyword evidence="6 11" id="KW-0862">Zinc</keyword>
<evidence type="ECO:0000256" key="3">
    <source>
        <dbReference type="ARBA" id="ARBA00022723"/>
    </source>
</evidence>
<reference evidence="12 13" key="2">
    <citation type="journal article" date="2011" name="Stand. Genomic Sci.">
        <title>Complete genome sequence of Paludibacter propionicigenes type strain (WB4).</title>
        <authorList>
            <person name="Gronow S."/>
            <person name="Munk C."/>
            <person name="Lapidus A."/>
            <person name="Nolan M."/>
            <person name="Lucas S."/>
            <person name="Hammon N."/>
            <person name="Deshpande S."/>
            <person name="Cheng J.F."/>
            <person name="Tapia R."/>
            <person name="Han C."/>
            <person name="Goodwin L."/>
            <person name="Pitluck S."/>
            <person name="Liolios K."/>
            <person name="Ivanova N."/>
            <person name="Mavromatis K."/>
            <person name="Mikhailova N."/>
            <person name="Pati A."/>
            <person name="Chen A."/>
            <person name="Palaniappan K."/>
            <person name="Land M."/>
            <person name="Hauser L."/>
            <person name="Chang Y.J."/>
            <person name="Jeffries C.D."/>
            <person name="Brambilla E."/>
            <person name="Rohde M."/>
            <person name="Goker M."/>
            <person name="Detter J.C."/>
            <person name="Woyke T."/>
            <person name="Bristow J."/>
            <person name="Eisen J.A."/>
            <person name="Markowitz V."/>
            <person name="Hugenholtz P."/>
            <person name="Kyrpides N.C."/>
            <person name="Klenk H.P."/>
        </authorList>
    </citation>
    <scope>NUCLEOTIDE SEQUENCE [LARGE SCALE GENOMIC DNA]</scope>
    <source>
        <strain evidence="13">DSM 17365 / JCM 13257 / WB4</strain>
    </source>
</reference>
<keyword evidence="2 11" id="KW-0436">Ligase</keyword>
<dbReference type="STRING" id="694427.Palpr_2821"/>
<evidence type="ECO:0000256" key="2">
    <source>
        <dbReference type="ARBA" id="ARBA00022598"/>
    </source>
</evidence>
<dbReference type="EC" id="6.3.4.20" evidence="9 11"/>
<evidence type="ECO:0000256" key="1">
    <source>
        <dbReference type="ARBA" id="ARBA00005061"/>
    </source>
</evidence>
<evidence type="ECO:0000256" key="9">
    <source>
        <dbReference type="ARBA" id="ARBA00039149"/>
    </source>
</evidence>
<keyword evidence="13" id="KW-1185">Reference proteome</keyword>
<keyword evidence="4 11" id="KW-0547">Nucleotide-binding</keyword>
<evidence type="ECO:0000256" key="5">
    <source>
        <dbReference type="ARBA" id="ARBA00022785"/>
    </source>
</evidence>
<gene>
    <name evidence="11" type="primary">queC</name>
    <name evidence="12" type="ordered locus">Palpr_2821</name>
</gene>
<name>E4T8A6_PALPW</name>
<dbReference type="AlphaFoldDB" id="E4T8A6"/>
<feature type="binding site" evidence="11">
    <location>
        <position position="191"/>
    </location>
    <ligand>
        <name>Zn(2+)</name>
        <dbReference type="ChEBI" id="CHEBI:29105"/>
    </ligand>
</feature>
<feature type="binding site" evidence="11">
    <location>
        <begin position="8"/>
        <end position="18"/>
    </location>
    <ligand>
        <name>ATP</name>
        <dbReference type="ChEBI" id="CHEBI:30616"/>
    </ligand>
</feature>
<dbReference type="Pfam" id="PF06508">
    <property type="entry name" value="QueC"/>
    <property type="match status" value="1"/>
</dbReference>
<comment type="pathway">
    <text evidence="1 11">Purine metabolism; 7-cyano-7-deazaguanine biosynthesis.</text>
</comment>
<evidence type="ECO:0000313" key="13">
    <source>
        <dbReference type="Proteomes" id="UP000008718"/>
    </source>
</evidence>
<dbReference type="Proteomes" id="UP000008718">
    <property type="component" value="Chromosome"/>
</dbReference>
<evidence type="ECO:0000256" key="7">
    <source>
        <dbReference type="ARBA" id="ARBA00022840"/>
    </source>
</evidence>
<comment type="catalytic activity">
    <reaction evidence="10 11">
        <text>7-carboxy-7-carbaguanine + NH4(+) + 2 ATP = 7-cyano-7-carbaguanine + 2 AMP + 2 diphosphate + 2 H(+)</text>
        <dbReference type="Rhea" id="RHEA:27982"/>
        <dbReference type="ChEBI" id="CHEBI:15378"/>
        <dbReference type="ChEBI" id="CHEBI:28938"/>
        <dbReference type="ChEBI" id="CHEBI:30616"/>
        <dbReference type="ChEBI" id="CHEBI:33019"/>
        <dbReference type="ChEBI" id="CHEBI:45075"/>
        <dbReference type="ChEBI" id="CHEBI:61036"/>
        <dbReference type="ChEBI" id="CHEBI:456215"/>
        <dbReference type="EC" id="6.3.4.20"/>
    </reaction>
</comment>
<dbReference type="KEGG" id="ppn:Palpr_2821"/>
<dbReference type="PANTHER" id="PTHR42914">
    <property type="entry name" value="7-CYANO-7-DEAZAGUANINE SYNTHASE"/>
    <property type="match status" value="1"/>
</dbReference>
<feature type="binding site" evidence="11">
    <location>
        <position position="183"/>
    </location>
    <ligand>
        <name>Zn(2+)</name>
        <dbReference type="ChEBI" id="CHEBI:29105"/>
    </ligand>
</feature>
<sequence length="214" mass="23932">MKDIVILYSGGMDSSVALYEHADRIRRALTFNYGSKHNLREMEYAARNCKRLGIEHHVIELDMNKMGFVSDLLQSGGDIPNGHYEDQNMIKTVVPFRNGIMLSIAAGIAESIGCDKLMISNHAGDHAIYPDCREEFIQTMNKAISLGTYNHCEILAPYTNLTKREIALIGKEIGVPFEDTYSCYNGLETHCGTCGTCTERKEGLEGFDPTVYLH</sequence>
<evidence type="ECO:0000256" key="6">
    <source>
        <dbReference type="ARBA" id="ARBA00022833"/>
    </source>
</evidence>
<dbReference type="GO" id="GO:0008270">
    <property type="term" value="F:zinc ion binding"/>
    <property type="evidence" value="ECO:0007669"/>
    <property type="project" value="UniProtKB-UniRule"/>
</dbReference>
<feature type="binding site" evidence="11">
    <location>
        <position position="197"/>
    </location>
    <ligand>
        <name>Zn(2+)</name>
        <dbReference type="ChEBI" id="CHEBI:29105"/>
    </ligand>
</feature>
<keyword evidence="5 11" id="KW-0671">Queuosine biosynthesis</keyword>
<reference key="1">
    <citation type="submission" date="2010-11" db="EMBL/GenBank/DDBJ databases">
        <title>The complete genome of Paludibacter propionicigenes DSM 17365.</title>
        <authorList>
            <consortium name="US DOE Joint Genome Institute (JGI-PGF)"/>
            <person name="Lucas S."/>
            <person name="Copeland A."/>
            <person name="Lapidus A."/>
            <person name="Bruce D."/>
            <person name="Goodwin L."/>
            <person name="Pitluck S."/>
            <person name="Kyrpides N."/>
            <person name="Mavromatis K."/>
            <person name="Ivanova N."/>
            <person name="Munk A.C."/>
            <person name="Brettin T."/>
            <person name="Detter J.C."/>
            <person name="Han C."/>
            <person name="Tapia R."/>
            <person name="Land M."/>
            <person name="Hauser L."/>
            <person name="Markowitz V."/>
            <person name="Cheng J.-F."/>
            <person name="Hugenholtz P."/>
            <person name="Woyke T."/>
            <person name="Wu D."/>
            <person name="Gronow S."/>
            <person name="Wellnitz S."/>
            <person name="Brambilla E."/>
            <person name="Klenk H.-P."/>
            <person name="Eisen J.A."/>
        </authorList>
    </citation>
    <scope>NUCLEOTIDE SEQUENCE</scope>
    <source>
        <strain>WB4</strain>
    </source>
</reference>
<comment type="cofactor">
    <cofactor evidence="11">
        <name>Zn(2+)</name>
        <dbReference type="ChEBI" id="CHEBI:29105"/>
    </cofactor>
    <text evidence="11">Binds 1 zinc ion per subunit.</text>
</comment>
<dbReference type="UniPathway" id="UPA00391"/>
<dbReference type="HAMAP" id="MF_01633">
    <property type="entry name" value="QueC"/>
    <property type="match status" value="1"/>
</dbReference>
<evidence type="ECO:0000256" key="10">
    <source>
        <dbReference type="ARBA" id="ARBA00047890"/>
    </source>
</evidence>
<dbReference type="EMBL" id="CP002345">
    <property type="protein sequence ID" value="ADQ80950.1"/>
    <property type="molecule type" value="Genomic_DNA"/>
</dbReference>
<dbReference type="PANTHER" id="PTHR42914:SF1">
    <property type="entry name" value="7-CYANO-7-DEAZAGUANINE SYNTHASE"/>
    <property type="match status" value="1"/>
</dbReference>
<dbReference type="OrthoDB" id="9789567at2"/>
<dbReference type="GO" id="GO:0008616">
    <property type="term" value="P:tRNA queuosine(34) biosynthetic process"/>
    <property type="evidence" value="ECO:0007669"/>
    <property type="project" value="UniProtKB-UniRule"/>
</dbReference>
<protein>
    <recommendedName>
        <fullName evidence="9 11">7-cyano-7-deazaguanine synthase</fullName>
        <ecNumber evidence="9 11">6.3.4.20</ecNumber>
    </recommendedName>
    <alternativeName>
        <fullName evidence="11">7-cyano-7-carbaguanine synthase</fullName>
    </alternativeName>
    <alternativeName>
        <fullName evidence="11">PreQ(0) synthase</fullName>
    </alternativeName>
    <alternativeName>
        <fullName evidence="11">Queuosine biosynthesis protein QueC</fullName>
    </alternativeName>
</protein>
<accession>E4T8A6</accession>
<feature type="binding site" evidence="11">
    <location>
        <position position="194"/>
    </location>
    <ligand>
        <name>Zn(2+)</name>
        <dbReference type="ChEBI" id="CHEBI:29105"/>
    </ligand>
</feature>
<keyword evidence="7 11" id="KW-0067">ATP-binding</keyword>
<comment type="function">
    <text evidence="11">Catalyzes the ATP-dependent conversion of 7-carboxy-7-deazaguanine (CDG) to 7-cyano-7-deazaguanine (preQ(0)).</text>
</comment>
<evidence type="ECO:0000256" key="8">
    <source>
        <dbReference type="ARBA" id="ARBA00037993"/>
    </source>
</evidence>